<gene>
    <name evidence="4" type="ORF">BC643_0965</name>
</gene>
<proteinExistence type="predicted"/>
<dbReference type="AlphaFoldDB" id="A0A419W599"/>
<accession>A0A419W599</accession>
<dbReference type="OrthoDB" id="9761519at2"/>
<dbReference type="Pfam" id="PF17132">
    <property type="entry name" value="Glyco_hydro_106"/>
    <property type="match status" value="1"/>
</dbReference>
<dbReference type="SUPFAM" id="SSF49785">
    <property type="entry name" value="Galactose-binding domain-like"/>
    <property type="match status" value="2"/>
</dbReference>
<dbReference type="InterPro" id="IPR054593">
    <property type="entry name" value="Beta-mannosidase-like_N2"/>
</dbReference>
<reference evidence="4 5" key="1">
    <citation type="submission" date="2018-09" db="EMBL/GenBank/DDBJ databases">
        <title>Genomic Encyclopedia of Archaeal and Bacterial Type Strains, Phase II (KMG-II): from individual species to whole genera.</title>
        <authorList>
            <person name="Goeker M."/>
        </authorList>
    </citation>
    <scope>NUCLEOTIDE SEQUENCE [LARGE SCALE GENOMIC DNA]</scope>
    <source>
        <strain evidence="4 5">DSM 27148</strain>
    </source>
</reference>
<organism evidence="4 5">
    <name type="scientific">Mangrovibacterium diazotrophicum</name>
    <dbReference type="NCBI Taxonomy" id="1261403"/>
    <lineage>
        <taxon>Bacteria</taxon>
        <taxon>Pseudomonadati</taxon>
        <taxon>Bacteroidota</taxon>
        <taxon>Bacteroidia</taxon>
        <taxon>Marinilabiliales</taxon>
        <taxon>Prolixibacteraceae</taxon>
        <taxon>Mangrovibacterium</taxon>
    </lineage>
</organism>
<comment type="caution">
    <text evidence="4">The sequence shown here is derived from an EMBL/GenBank/DDBJ whole genome shotgun (WGS) entry which is preliminary data.</text>
</comment>
<dbReference type="InterPro" id="IPR008979">
    <property type="entry name" value="Galactose-bd-like_sf"/>
</dbReference>
<evidence type="ECO:0000256" key="2">
    <source>
        <dbReference type="ARBA" id="ARBA00022801"/>
    </source>
</evidence>
<dbReference type="NCBIfam" id="NF045579">
    <property type="entry name" value="rhamnoside_JR"/>
    <property type="match status" value="1"/>
</dbReference>
<dbReference type="GO" id="GO:0005975">
    <property type="term" value="P:carbohydrate metabolic process"/>
    <property type="evidence" value="ECO:0007669"/>
    <property type="project" value="InterPro"/>
</dbReference>
<dbReference type="PANTHER" id="PTHR43817">
    <property type="entry name" value="GLYCOSYL HYDROLASE"/>
    <property type="match status" value="1"/>
</dbReference>
<protein>
    <submittedName>
        <fullName evidence="4">Glycosyl hydrolase family 2</fullName>
    </submittedName>
</protein>
<dbReference type="RefSeq" id="WP_120272015.1">
    <property type="nucleotide sequence ID" value="NZ_RAPN01000001.1"/>
</dbReference>
<keyword evidence="1" id="KW-0732">Signal</keyword>
<evidence type="ECO:0000313" key="5">
    <source>
        <dbReference type="Proteomes" id="UP000283387"/>
    </source>
</evidence>
<dbReference type="GO" id="GO:0004553">
    <property type="term" value="F:hydrolase activity, hydrolyzing O-glycosyl compounds"/>
    <property type="evidence" value="ECO:0007669"/>
    <property type="project" value="InterPro"/>
</dbReference>
<dbReference type="PROSITE" id="PS51257">
    <property type="entry name" value="PROKAR_LIPOPROTEIN"/>
    <property type="match status" value="1"/>
</dbReference>
<dbReference type="Gene3D" id="2.60.120.260">
    <property type="entry name" value="Galactose-binding domain-like"/>
    <property type="match status" value="2"/>
</dbReference>
<dbReference type="Proteomes" id="UP000283387">
    <property type="component" value="Unassembled WGS sequence"/>
</dbReference>
<evidence type="ECO:0000256" key="1">
    <source>
        <dbReference type="ARBA" id="ARBA00022729"/>
    </source>
</evidence>
<dbReference type="Pfam" id="PF22666">
    <property type="entry name" value="Glyco_hydro_2_N2"/>
    <property type="match status" value="1"/>
</dbReference>
<dbReference type="PANTHER" id="PTHR43817:SF1">
    <property type="entry name" value="HYDROLASE, FAMILY 43, PUTATIVE (AFU_ORTHOLOGUE AFUA_3G01660)-RELATED"/>
    <property type="match status" value="1"/>
</dbReference>
<evidence type="ECO:0000259" key="3">
    <source>
        <dbReference type="Pfam" id="PF22666"/>
    </source>
</evidence>
<feature type="domain" description="Beta-mannosidase-like galactose-binding" evidence="3">
    <location>
        <begin position="1008"/>
        <end position="1079"/>
    </location>
</feature>
<keyword evidence="5" id="KW-1185">Reference proteome</keyword>
<name>A0A419W599_9BACT</name>
<evidence type="ECO:0000313" key="4">
    <source>
        <dbReference type="EMBL" id="RKD90624.1"/>
    </source>
</evidence>
<sequence>MRKAPFKRRILALVITVAVVGFFGCSDQRDNRIDKLYTEFQSPPDSAKPRVWWHWMNGNITQDGIRKDLAWMRRVGIGGFQNFDAALMTPQIVEKRLTYMTPEWKEAFQLTAHLADSLNLEMAIAGSPGWSESGGPWVEPADGMKKLVWTETRANSGDSGIQLAKPSDMTGPFQNIPKQPEFGVPVDIARLPAYYQDVAVVAYKVVEADRSLQDLGAVVSSSGGKFTVDQLTDGDLATTSLLPNHSSGTGWIQFAFPQAQTIKAITVVGGGEPGMFGEGATAPDARQLLASNDGKEFQFVCNIPPGAILQQTLAIPEITAKYFRVTFKNPPPKFNPLAAAVGMDVKPEVLPGTEIAEIVLHPIDVVNCFEEKAAYAPVAAMNKKLTRETSDVVDAATILDLTAQMDSDGNLNWTAPEGGWKVVRFGYSLLGIENHPASEEATGLEVDKLDPDAIRRYFTNYLDQYKDATGGLMGEQGGLQYLVTDSWEAGAQNWTAKLPEEFQARRGYSMLPWMPVLTGTIVGSAEESEKFLFDFRETLSEMVSDYHYDGLTSILNEYGMKRYSESHENGRAMIADGMEVKRTAAVPMAAMWTPGGLSPDQIRHEADIRESASVAHIYGQNLVAAESLTALGVPEAAWKYSPENLKPTADLELASGLNRFVIHCSVHQPVDDKIPGLGLGPFGQWFNRHETWAEQAHAWCDYLSRSSYLLQQGHFVADVLYLYGEDQNITALFADKLPEIPEGYNYDFVNADALINVIGVQDGRLTTKTGTTYRVLVLDESCKQMTLPVLLKIRELVQAGATVVGNRPTLDLSLSDDQTEFNRLCDDLFGVAGEAKSIGNGTVYSGMTVKSAMNAIGLKPDFEYSMPEPDTDLMYVHRSVDGAEVYWVNNRKSRSEKVDLTFRVDGKIPELWNPETGEKSALSYNIAEGQTTISLSLKPDDADFIVFGQKAKQKSVILPMTVESVAQEIKGPWQVGFQPERGAPAESTFENLDSWTDNEDAGIKYFSGTASYKNSFKLDNMQEGSRIILDLGEVKNLAEVIVNGKNCGIVWKTPFRVDITNAVQAGENQLEVQVTNLWVNRLIGDAQPGVFEKITYTTMPFYRAESGLLTSGLLGPVRLLEAGVQ</sequence>
<dbReference type="EMBL" id="RAPN01000001">
    <property type="protein sequence ID" value="RKD90624.1"/>
    <property type="molecule type" value="Genomic_DNA"/>
</dbReference>
<keyword evidence="2 4" id="KW-0378">Hydrolase</keyword>